<feature type="region of interest" description="Disordered" evidence="1">
    <location>
        <begin position="914"/>
        <end position="947"/>
    </location>
</feature>
<dbReference type="InterPro" id="IPR055287">
    <property type="entry name" value="IL-16-like"/>
</dbReference>
<dbReference type="GO" id="GO:0005125">
    <property type="term" value="F:cytokine activity"/>
    <property type="evidence" value="ECO:0007669"/>
    <property type="project" value="InterPro"/>
</dbReference>
<evidence type="ECO:0000256" key="1">
    <source>
        <dbReference type="SAM" id="MobiDB-lite"/>
    </source>
</evidence>
<dbReference type="Proteomes" id="UP000319801">
    <property type="component" value="Unassembled WGS sequence"/>
</dbReference>
<feature type="compositionally biased region" description="Low complexity" evidence="1">
    <location>
        <begin position="935"/>
        <end position="946"/>
    </location>
</feature>
<evidence type="ECO:0000259" key="2">
    <source>
        <dbReference type="PROSITE" id="PS50106"/>
    </source>
</evidence>
<feature type="region of interest" description="Disordered" evidence="1">
    <location>
        <begin position="818"/>
        <end position="850"/>
    </location>
</feature>
<name>A0A556V9W9_BAGYA</name>
<dbReference type="InterPro" id="IPR036034">
    <property type="entry name" value="PDZ_sf"/>
</dbReference>
<dbReference type="PANTHER" id="PTHR48484">
    <property type="entry name" value="PRO-INTERLEUKIN-16"/>
    <property type="match status" value="1"/>
</dbReference>
<dbReference type="EMBL" id="VCAZ01000180">
    <property type="protein sequence ID" value="TTD18126.1"/>
    <property type="molecule type" value="Genomic_DNA"/>
</dbReference>
<dbReference type="AlphaFoldDB" id="A0A556V9W9"/>
<reference evidence="3 4" key="1">
    <citation type="journal article" date="2019" name="Genome Biol. Evol.">
        <title>Whole-Genome Sequencing of the Giant Devil Catfish, Bagarius yarrelli.</title>
        <authorList>
            <person name="Jiang W."/>
            <person name="Lv Y."/>
            <person name="Cheng L."/>
            <person name="Yang K."/>
            <person name="Chao B."/>
            <person name="Wang X."/>
            <person name="Li Y."/>
            <person name="Pan X."/>
            <person name="You X."/>
            <person name="Zhang Y."/>
            <person name="Yang J."/>
            <person name="Li J."/>
            <person name="Zhang X."/>
            <person name="Liu S."/>
            <person name="Sun C."/>
            <person name="Yang J."/>
            <person name="Shi Q."/>
        </authorList>
    </citation>
    <scope>NUCLEOTIDE SEQUENCE [LARGE SCALE GENOMIC DNA]</scope>
    <source>
        <strain evidence="3">JWS20170419001</strain>
        <tissue evidence="3">Muscle</tissue>
    </source>
</reference>
<dbReference type="GO" id="GO:0050930">
    <property type="term" value="P:induction of positive chemotaxis"/>
    <property type="evidence" value="ECO:0007669"/>
    <property type="project" value="InterPro"/>
</dbReference>
<dbReference type="SUPFAM" id="SSF50156">
    <property type="entry name" value="PDZ domain-like"/>
    <property type="match status" value="2"/>
</dbReference>
<evidence type="ECO:0000313" key="4">
    <source>
        <dbReference type="Proteomes" id="UP000319801"/>
    </source>
</evidence>
<dbReference type="SMART" id="SM00228">
    <property type="entry name" value="PDZ"/>
    <property type="match status" value="2"/>
</dbReference>
<dbReference type="OrthoDB" id="42382at2759"/>
<organism evidence="3 4">
    <name type="scientific">Bagarius yarrelli</name>
    <name type="common">Goonch</name>
    <name type="synonym">Bagrus yarrelli</name>
    <dbReference type="NCBI Taxonomy" id="175774"/>
    <lineage>
        <taxon>Eukaryota</taxon>
        <taxon>Metazoa</taxon>
        <taxon>Chordata</taxon>
        <taxon>Craniata</taxon>
        <taxon>Vertebrata</taxon>
        <taxon>Euteleostomi</taxon>
        <taxon>Actinopterygii</taxon>
        <taxon>Neopterygii</taxon>
        <taxon>Teleostei</taxon>
        <taxon>Ostariophysi</taxon>
        <taxon>Siluriformes</taxon>
        <taxon>Sisoridae</taxon>
        <taxon>Sisorinae</taxon>
        <taxon>Bagarius</taxon>
    </lineage>
</organism>
<dbReference type="Gene3D" id="2.30.42.10">
    <property type="match status" value="2"/>
</dbReference>
<dbReference type="PANTHER" id="PTHR48484:SF1">
    <property type="entry name" value="DENTIN SIALOPHOSPHOPROTEIN"/>
    <property type="match status" value="1"/>
</dbReference>
<feature type="domain" description="PDZ" evidence="2">
    <location>
        <begin position="1035"/>
        <end position="1118"/>
    </location>
</feature>
<feature type="domain" description="PDZ" evidence="2">
    <location>
        <begin position="1144"/>
        <end position="1213"/>
    </location>
</feature>
<feature type="compositionally biased region" description="Basic and acidic residues" evidence="1">
    <location>
        <begin position="620"/>
        <end position="629"/>
    </location>
</feature>
<feature type="compositionally biased region" description="Basic and acidic residues" evidence="1">
    <location>
        <begin position="839"/>
        <end position="849"/>
    </location>
</feature>
<feature type="region of interest" description="Disordered" evidence="1">
    <location>
        <begin position="726"/>
        <end position="768"/>
    </location>
</feature>
<gene>
    <name evidence="3" type="ORF">Baya_14795</name>
</gene>
<feature type="compositionally biased region" description="Acidic residues" evidence="1">
    <location>
        <begin position="919"/>
        <end position="934"/>
    </location>
</feature>
<evidence type="ECO:0000313" key="3">
    <source>
        <dbReference type="EMBL" id="TTD18126.1"/>
    </source>
</evidence>
<dbReference type="GO" id="GO:0030595">
    <property type="term" value="P:leukocyte chemotaxis"/>
    <property type="evidence" value="ECO:0007669"/>
    <property type="project" value="TreeGrafter"/>
</dbReference>
<dbReference type="Pfam" id="PF00595">
    <property type="entry name" value="PDZ"/>
    <property type="match status" value="1"/>
</dbReference>
<accession>A0A556V9W9</accession>
<feature type="region of interest" description="Disordered" evidence="1">
    <location>
        <begin position="617"/>
        <end position="640"/>
    </location>
</feature>
<keyword evidence="4" id="KW-1185">Reference proteome</keyword>
<proteinExistence type="predicted"/>
<protein>
    <submittedName>
        <fullName evidence="3">Pro-interleukin-16</fullName>
    </submittedName>
</protein>
<dbReference type="GO" id="GO:0042609">
    <property type="term" value="F:CD4 receptor binding"/>
    <property type="evidence" value="ECO:0007669"/>
    <property type="project" value="TreeGrafter"/>
</dbReference>
<comment type="caution">
    <text evidence="3">The sequence shown here is derived from an EMBL/GenBank/DDBJ whole genome shotgun (WGS) entry which is preliminary data.</text>
</comment>
<dbReference type="InterPro" id="IPR001478">
    <property type="entry name" value="PDZ"/>
</dbReference>
<dbReference type="PROSITE" id="PS50106">
    <property type="entry name" value="PDZ"/>
    <property type="match status" value="2"/>
</dbReference>
<feature type="compositionally biased region" description="Low complexity" evidence="1">
    <location>
        <begin position="820"/>
        <end position="831"/>
    </location>
</feature>
<dbReference type="CDD" id="cd06762">
    <property type="entry name" value="PDZ6_PDZD2-PDZ3_hPro-IL-16-like"/>
    <property type="match status" value="1"/>
</dbReference>
<feature type="region of interest" description="Disordered" evidence="1">
    <location>
        <begin position="347"/>
        <end position="375"/>
    </location>
</feature>
<sequence length="1230" mass="135802">MDISGAYTRVPQFSAQLPESIFKAGNRESLKSCDEQNQSQPHPASTHFAARFTIRSAKERQELLTKTNSFKYESFDKVSRSIKECTEDMSRVHSISSSSPDTNVIDKRRPTLNQLSVAKKADLSINPRASHCIQKNPENVESPTTAVRGRTQWRQVDLSNRSKSLDWRVSTFKGVQENQMDAMSNTKNHEGRSIQLGLMKKTELSTGSETSITAQKKPDIVESLTTNVKERTELKQHLSNRSKSVDWSESKFKEGQENRTNVISNAKDLKGKSVKCSESLENSDADIRPNFSELDKTLKKVSLYIQPFSGHGQRKQEFIFSPISETSPARTVALAQSFPSRIKAIHSQEGTAERKSSWYSGHSGTKLDQPEHHFRSQVTSSNVSDISRNGTVMVKNGCTVLEDSSDASSEVLHGMITPVPYVGFYPTESNNRINPKKCSTDRSISVSSSSEMNNFSYKPDKYGTFPKAPRKKEQMNVFTVPDTSFVSPSGKGYSDTMSTFFKDKPLRQDCISSLSKNSISNDRLLIRNSIGLGTNSLGRKRDRGFTAFTAFSAHGLSDNNSMQKSIKNETEMPEEKMTVNGKLTKGMGTTTISGKQPYNSQEEVIPWTKLQSYPSLSANSEKHHPERGVGLEFGSSGNPSKKNEGVLDKVQIPCLASVRNTIDKFEALAQQSQSFSGIQPPRRAFSVTEKPKVVPSLNKAYSDRSLGKRWGDWNREFLKEDLFSKSEVSNEEAAKQDPSEPVQITTQDKEGSTLKTPTSRPKSKEPGLTQALKQLEELPSKQRIEMFTMLDEPDFFKGSKSYQPPKTIELSENKFRNYLSSSSSPNPQKSSEINNVSHSEFKDSTKSAKDNAFQNKSTSLLQNLYSSSKAKTPSYLFSDSGVMPSIQGLGDLSNPYSTIKDKKGAEKVIRWIMDKGADDEMGEDGIDDEDDEGTEGSYDSDSGESSVTITSNMSARSFSMSLVELCSLGGLDLPSLDGGGSKDDEDWMSKRTVSMSSDVALSSVTLLDMDELECLLNDVRGLDDNALENYEDVHVVVLHKEAGGGLGFTVAGGVDQNKPVTVHKVLPSGIAAREGSIHEGDQVLSINGTSLHNSTHKEALYTMKKARGRAMTVVVIKRGDVTELCYNLKDSTQKPVGTSGCRIRVLLNKCSSDLGFSLEGGVGSTLGDKPLTVQRLFQGGPVGKVFPGDELLEVEGQSLEGLRRLEVWQLIKRLPPGPVEVLLQRPYKQY</sequence>